<evidence type="ECO:0000313" key="1">
    <source>
        <dbReference type="EMBL" id="TFJ96285.1"/>
    </source>
</evidence>
<dbReference type="AlphaFoldDB" id="A0A4D9DFI3"/>
<keyword evidence="2" id="KW-1185">Reference proteome</keyword>
<gene>
    <name evidence="1" type="ORF">DR999_PMT21942</name>
</gene>
<reference evidence="1 2" key="2">
    <citation type="submission" date="2019-04" db="EMBL/GenBank/DDBJ databases">
        <title>The genome sequence of big-headed turtle.</title>
        <authorList>
            <person name="Gong S."/>
        </authorList>
    </citation>
    <scope>NUCLEOTIDE SEQUENCE [LARGE SCALE GENOMIC DNA]</scope>
    <source>
        <strain evidence="1">DO16091913</strain>
        <tissue evidence="1">Muscle</tissue>
    </source>
</reference>
<dbReference type="EMBL" id="QXTE01000716">
    <property type="protein sequence ID" value="TFJ96285.1"/>
    <property type="molecule type" value="Genomic_DNA"/>
</dbReference>
<comment type="caution">
    <text evidence="1">The sequence shown here is derived from an EMBL/GenBank/DDBJ whole genome shotgun (WGS) entry which is preliminary data.</text>
</comment>
<protein>
    <submittedName>
        <fullName evidence="1">Recombinase RecA</fullName>
    </submittedName>
</protein>
<accession>A0A4D9DFI3</accession>
<name>A0A4D9DFI3_9SAUR</name>
<dbReference type="Proteomes" id="UP000297703">
    <property type="component" value="Unassembled WGS sequence"/>
</dbReference>
<proteinExistence type="predicted"/>
<evidence type="ECO:0000313" key="2">
    <source>
        <dbReference type="Proteomes" id="UP000297703"/>
    </source>
</evidence>
<reference evidence="1 2" key="1">
    <citation type="submission" date="2019-04" db="EMBL/GenBank/DDBJ databases">
        <title>Draft genome of the big-headed turtle Platysternon megacephalum.</title>
        <authorList>
            <person name="Gong S."/>
        </authorList>
    </citation>
    <scope>NUCLEOTIDE SEQUENCE [LARGE SCALE GENOMIC DNA]</scope>
    <source>
        <strain evidence="1">DO16091913</strain>
        <tissue evidence="1">Muscle</tissue>
    </source>
</reference>
<organism evidence="1 2">
    <name type="scientific">Platysternon megacephalum</name>
    <name type="common">big-headed turtle</name>
    <dbReference type="NCBI Taxonomy" id="55544"/>
    <lineage>
        <taxon>Eukaryota</taxon>
        <taxon>Metazoa</taxon>
        <taxon>Chordata</taxon>
        <taxon>Craniata</taxon>
        <taxon>Vertebrata</taxon>
        <taxon>Euteleostomi</taxon>
        <taxon>Archelosauria</taxon>
        <taxon>Testudinata</taxon>
        <taxon>Testudines</taxon>
        <taxon>Cryptodira</taxon>
        <taxon>Durocryptodira</taxon>
        <taxon>Testudinoidea</taxon>
        <taxon>Platysternidae</taxon>
        <taxon>Platysternon</taxon>
    </lineage>
</organism>
<sequence length="102" mass="11632">MICPMSKLKKSHMCLVKRFMKTAPSHKVTPRQIAATIDFRVFPLNLVLLVNLLSCFKSNTCSVLPGTLGYQKQDGGMAREHLRRLQFALSHRFMKDDLWPAA</sequence>